<dbReference type="InterPro" id="IPR047801">
    <property type="entry name" value="Peptidase_C45"/>
</dbReference>
<protein>
    <submittedName>
        <fullName evidence="2">C45 family autoproteolytic acyltransferase/hydrolase</fullName>
    </submittedName>
</protein>
<evidence type="ECO:0000313" key="2">
    <source>
        <dbReference type="EMBL" id="MFD1536187.1"/>
    </source>
</evidence>
<keyword evidence="3" id="KW-1185">Reference proteome</keyword>
<dbReference type="GO" id="GO:0016746">
    <property type="term" value="F:acyltransferase activity"/>
    <property type="evidence" value="ECO:0007669"/>
    <property type="project" value="UniProtKB-KW"/>
</dbReference>
<organism evidence="2 3">
    <name type="scientific">Nonomuraea guangzhouensis</name>
    <dbReference type="NCBI Taxonomy" id="1291555"/>
    <lineage>
        <taxon>Bacteria</taxon>
        <taxon>Bacillati</taxon>
        <taxon>Actinomycetota</taxon>
        <taxon>Actinomycetes</taxon>
        <taxon>Streptosporangiales</taxon>
        <taxon>Streptosporangiaceae</taxon>
        <taxon>Nonomuraea</taxon>
    </lineage>
</organism>
<dbReference type="NCBIfam" id="NF040521">
    <property type="entry name" value="C45_proenzyme"/>
    <property type="match status" value="1"/>
</dbReference>
<dbReference type="InterPro" id="IPR047794">
    <property type="entry name" value="C45_proenzyme-like"/>
</dbReference>
<dbReference type="RefSeq" id="WP_219533747.1">
    <property type="nucleotide sequence ID" value="NZ_JAHKRM010000019.1"/>
</dbReference>
<keyword evidence="2" id="KW-0808">Transferase</keyword>
<accession>A0ABW4G0L2</accession>
<name>A0ABW4G0L2_9ACTN</name>
<reference evidence="3" key="1">
    <citation type="journal article" date="2019" name="Int. J. Syst. Evol. Microbiol.">
        <title>The Global Catalogue of Microorganisms (GCM) 10K type strain sequencing project: providing services to taxonomists for standard genome sequencing and annotation.</title>
        <authorList>
            <consortium name="The Broad Institute Genomics Platform"/>
            <consortium name="The Broad Institute Genome Sequencing Center for Infectious Disease"/>
            <person name="Wu L."/>
            <person name="Ma J."/>
        </authorList>
    </citation>
    <scope>NUCLEOTIDE SEQUENCE [LARGE SCALE GENOMIC DNA]</scope>
    <source>
        <strain evidence="3">CGMCC 1.15399</strain>
    </source>
</reference>
<proteinExistence type="predicted"/>
<comment type="caution">
    <text evidence="2">The sequence shown here is derived from an EMBL/GenBank/DDBJ whole genome shotgun (WGS) entry which is preliminary data.</text>
</comment>
<dbReference type="Pfam" id="PF03417">
    <property type="entry name" value="AAT"/>
    <property type="match status" value="1"/>
</dbReference>
<dbReference type="InterPro" id="IPR005079">
    <property type="entry name" value="Peptidase_C45_hydrolase"/>
</dbReference>
<dbReference type="PANTHER" id="PTHR34180">
    <property type="entry name" value="PEPTIDASE C45"/>
    <property type="match status" value="1"/>
</dbReference>
<keyword evidence="2" id="KW-0012">Acyltransferase</keyword>
<dbReference type="EMBL" id="JBHUCM010000005">
    <property type="protein sequence ID" value="MFD1536187.1"/>
    <property type="molecule type" value="Genomic_DNA"/>
</dbReference>
<evidence type="ECO:0000259" key="1">
    <source>
        <dbReference type="Pfam" id="PF03417"/>
    </source>
</evidence>
<sequence length="391" mass="42521">MIEYGQPNPAAGPPLVAVEGTPRQMGAEIGRRTSDLVERSLATYLRRFRDDAGLSDADVLRWGATYLRVARDYDRTIAEMLEGLAEGAGRRVEHITALNARTELLYGTGYHDEGCTSLAVLPQYTRDDHTLLAQNWDWHPEQGPVTFLLATRDTEGFSVLTLAEAGMLAKSGLNSAGIGVCANLLVSDRDTGGEGVPYHYLLRGVLNAPRMSTALRRTLNVTRVSSGNLLIADAGGEAIDLEVAPGVFGHLLPEDGLLAHSNHFQCPLPLHDEKVAASALTLLRPARVRHLLEDAARVRALTVEDIVAALRDHFSFPDGICRHRDPAAAEADLSTTVYSIVMDLDERVLSIATGPPCEHRYASWRLDDVFTPDALPALHFTPDEPVGARRG</sequence>
<dbReference type="Proteomes" id="UP001597097">
    <property type="component" value="Unassembled WGS sequence"/>
</dbReference>
<dbReference type="PANTHER" id="PTHR34180:SF1">
    <property type="entry name" value="BETA-ALANYL-DOPAMINE_CARCININE HYDROLASE"/>
    <property type="match status" value="1"/>
</dbReference>
<feature type="domain" description="Peptidase C45 hydrolase" evidence="1">
    <location>
        <begin position="126"/>
        <end position="353"/>
    </location>
</feature>
<gene>
    <name evidence="2" type="ORF">ACFSJ0_04020</name>
</gene>
<evidence type="ECO:0000313" key="3">
    <source>
        <dbReference type="Proteomes" id="UP001597097"/>
    </source>
</evidence>